<evidence type="ECO:0000313" key="1">
    <source>
        <dbReference type="EMBL" id="MFC3637531.1"/>
    </source>
</evidence>
<dbReference type="InterPro" id="IPR009389">
    <property type="entry name" value="DUF1045"/>
</dbReference>
<comment type="caution">
    <text evidence="1">The sequence shown here is derived from an EMBL/GenBank/DDBJ whole genome shotgun (WGS) entry which is preliminary data.</text>
</comment>
<protein>
    <submittedName>
        <fullName evidence="1">DUF1045 domain-containing protein</fullName>
    </submittedName>
</protein>
<name>A0ABV7UFR1_9HYPH</name>
<dbReference type="Proteomes" id="UP001595704">
    <property type="component" value="Unassembled WGS sequence"/>
</dbReference>
<gene>
    <name evidence="1" type="ORF">ACFONL_09110</name>
</gene>
<evidence type="ECO:0000313" key="2">
    <source>
        <dbReference type="Proteomes" id="UP001595704"/>
    </source>
</evidence>
<reference evidence="2" key="1">
    <citation type="journal article" date="2019" name="Int. J. Syst. Evol. Microbiol.">
        <title>The Global Catalogue of Microorganisms (GCM) 10K type strain sequencing project: providing services to taxonomists for standard genome sequencing and annotation.</title>
        <authorList>
            <consortium name="The Broad Institute Genomics Platform"/>
            <consortium name="The Broad Institute Genome Sequencing Center for Infectious Disease"/>
            <person name="Wu L."/>
            <person name="Ma J."/>
        </authorList>
    </citation>
    <scope>NUCLEOTIDE SEQUENCE [LARGE SCALE GENOMIC DNA]</scope>
    <source>
        <strain evidence="2">KCTC 42282</strain>
    </source>
</reference>
<sequence length="225" mass="24947">MRYAIYFTPAPQSPLHQRGGALLGYDCYSGVRTPPAGPADIPAPELAASVQEAWKYGFHATIKPPFNLREGTDASQLQERLADWAANTAPLSIGTMRVAGPGNFVALEPETPSLALQMFAAETVAWFDDFRAPLTPTDLARRPPERLTPRQRVLQQRWGYPYVFEAFRFHMTLSDALTRDRLAAWRAALGAWFGPLDLTIDALTLLAQDERGGPFRVVSRHRLAG</sequence>
<dbReference type="Gene3D" id="3.90.1140.10">
    <property type="entry name" value="Cyclic phosphodiesterase"/>
    <property type="match status" value="1"/>
</dbReference>
<dbReference type="RefSeq" id="WP_244643248.1">
    <property type="nucleotide sequence ID" value="NZ_BNCG01000022.1"/>
</dbReference>
<organism evidence="1 2">
    <name type="scientific">Camelimonas fluminis</name>
    <dbReference type="NCBI Taxonomy" id="1576911"/>
    <lineage>
        <taxon>Bacteria</taxon>
        <taxon>Pseudomonadati</taxon>
        <taxon>Pseudomonadota</taxon>
        <taxon>Alphaproteobacteria</taxon>
        <taxon>Hyphomicrobiales</taxon>
        <taxon>Chelatococcaceae</taxon>
        <taxon>Camelimonas</taxon>
    </lineage>
</organism>
<proteinExistence type="predicted"/>
<dbReference type="EMBL" id="JBHRYC010000039">
    <property type="protein sequence ID" value="MFC3637531.1"/>
    <property type="molecule type" value="Genomic_DNA"/>
</dbReference>
<keyword evidence="2" id="KW-1185">Reference proteome</keyword>
<accession>A0ABV7UFR1</accession>
<dbReference type="PIRSF" id="PIRSF033328">
    <property type="entry name" value="Phest_Mll4975"/>
    <property type="match status" value="1"/>
</dbReference>
<dbReference type="Pfam" id="PF06299">
    <property type="entry name" value="DUF1045"/>
    <property type="match status" value="1"/>
</dbReference>